<evidence type="ECO:0000256" key="7">
    <source>
        <dbReference type="ARBA" id="ARBA00023128"/>
    </source>
</evidence>
<name>A0A8T0FSF2_ARGBR</name>
<evidence type="ECO:0000256" key="1">
    <source>
        <dbReference type="ARBA" id="ARBA00004273"/>
    </source>
</evidence>
<comment type="caution">
    <text evidence="12">The sequence shown here is derived from an EMBL/GenBank/DDBJ whole genome shotgun (WGS) entry which is preliminary data.</text>
</comment>
<comment type="similarity">
    <text evidence="2 11">Belongs to the cytochrome c-type heme lyase family.</text>
</comment>
<comment type="catalytic activity">
    <reaction evidence="10">
        <text>holo-[cytochrome c] = apo-[cytochrome c] + heme b</text>
        <dbReference type="Rhea" id="RHEA:22648"/>
        <dbReference type="Rhea" id="RHEA-COMP:10725"/>
        <dbReference type="Rhea" id="RHEA-COMP:10726"/>
        <dbReference type="ChEBI" id="CHEBI:29950"/>
        <dbReference type="ChEBI" id="CHEBI:60344"/>
        <dbReference type="ChEBI" id="CHEBI:83739"/>
        <dbReference type="EC" id="4.4.1.17"/>
    </reaction>
    <physiologicalReaction direction="right-to-left" evidence="10">
        <dbReference type="Rhea" id="RHEA:22650"/>
    </physiologicalReaction>
</comment>
<keyword evidence="9 11" id="KW-0456">Lyase</keyword>
<dbReference type="GO" id="GO:0005743">
    <property type="term" value="C:mitochondrial inner membrane"/>
    <property type="evidence" value="ECO:0007669"/>
    <property type="project" value="UniProtKB-SubCell"/>
</dbReference>
<keyword evidence="7 11" id="KW-0496">Mitochondrion</keyword>
<organism evidence="12 13">
    <name type="scientific">Argiope bruennichi</name>
    <name type="common">Wasp spider</name>
    <name type="synonym">Aranea bruennichi</name>
    <dbReference type="NCBI Taxonomy" id="94029"/>
    <lineage>
        <taxon>Eukaryota</taxon>
        <taxon>Metazoa</taxon>
        <taxon>Ecdysozoa</taxon>
        <taxon>Arthropoda</taxon>
        <taxon>Chelicerata</taxon>
        <taxon>Arachnida</taxon>
        <taxon>Araneae</taxon>
        <taxon>Araneomorphae</taxon>
        <taxon>Entelegynae</taxon>
        <taxon>Araneoidea</taxon>
        <taxon>Araneidae</taxon>
        <taxon>Argiope</taxon>
    </lineage>
</organism>
<reference evidence="12" key="1">
    <citation type="journal article" date="2020" name="bioRxiv">
        <title>Chromosome-level reference genome of the European wasp spider Argiope bruennichi: a resource for studies on range expansion and evolutionary adaptation.</title>
        <authorList>
            <person name="Sheffer M.M."/>
            <person name="Hoppe A."/>
            <person name="Krehenwinkel H."/>
            <person name="Uhl G."/>
            <person name="Kuss A.W."/>
            <person name="Jensen L."/>
            <person name="Jensen C."/>
            <person name="Gillespie R.G."/>
            <person name="Hoff K.J."/>
            <person name="Prost S."/>
        </authorList>
    </citation>
    <scope>NUCLEOTIDE SEQUENCE</scope>
</reference>
<accession>A0A8T0FSF2</accession>
<dbReference type="GO" id="GO:0046872">
    <property type="term" value="F:metal ion binding"/>
    <property type="evidence" value="ECO:0007669"/>
    <property type="project" value="UniProtKB-KW"/>
</dbReference>
<dbReference type="EMBL" id="JABXBU010000002">
    <property type="protein sequence ID" value="KAF8794094.1"/>
    <property type="molecule type" value="Genomic_DNA"/>
</dbReference>
<dbReference type="AlphaFoldDB" id="A0A8T0FSF2"/>
<dbReference type="PANTHER" id="PTHR12743">
    <property type="entry name" value="CYTOCHROME C1 HEME LYASE"/>
    <property type="match status" value="1"/>
</dbReference>
<evidence type="ECO:0000256" key="3">
    <source>
        <dbReference type="ARBA" id="ARBA00022617"/>
    </source>
</evidence>
<evidence type="ECO:0000313" key="12">
    <source>
        <dbReference type="EMBL" id="KAF8794094.1"/>
    </source>
</evidence>
<evidence type="ECO:0000256" key="4">
    <source>
        <dbReference type="ARBA" id="ARBA00022723"/>
    </source>
</evidence>
<dbReference type="InterPro" id="IPR000511">
    <property type="entry name" value="Holocyt_c/c1_synthase"/>
</dbReference>
<dbReference type="Proteomes" id="UP000807504">
    <property type="component" value="Unassembled WGS sequence"/>
</dbReference>
<dbReference type="PANTHER" id="PTHR12743:SF0">
    <property type="entry name" value="HOLOCYTOCHROME C-TYPE SYNTHASE"/>
    <property type="match status" value="1"/>
</dbReference>
<evidence type="ECO:0000256" key="6">
    <source>
        <dbReference type="ARBA" id="ARBA00023004"/>
    </source>
</evidence>
<evidence type="ECO:0000256" key="8">
    <source>
        <dbReference type="ARBA" id="ARBA00023136"/>
    </source>
</evidence>
<keyword evidence="4 11" id="KW-0479">Metal-binding</keyword>
<evidence type="ECO:0000256" key="11">
    <source>
        <dbReference type="RuleBase" id="RU363130"/>
    </source>
</evidence>
<keyword evidence="8 11" id="KW-0472">Membrane</keyword>
<protein>
    <recommendedName>
        <fullName evidence="11">Holocytochrome c-type synthase</fullName>
        <ecNumber evidence="11">4.4.1.17</ecNumber>
    </recommendedName>
</protein>
<evidence type="ECO:0000313" key="13">
    <source>
        <dbReference type="Proteomes" id="UP000807504"/>
    </source>
</evidence>
<sequence>MVRYQSECGNPKLLKFGGKATQYSPRARIRNLLGYELPFDRHDWIVDRCGKQVRYIIDYYDGGQVNVESGKFAILDVRPALDSFEAVWDRTKVMFWRWTSKESES</sequence>
<gene>
    <name evidence="12" type="ORF">HNY73_002112</name>
</gene>
<dbReference type="PROSITE" id="PS00822">
    <property type="entry name" value="CYTO_HEME_LYASE_2"/>
    <property type="match status" value="1"/>
</dbReference>
<keyword evidence="13" id="KW-1185">Reference proteome</keyword>
<evidence type="ECO:0000256" key="10">
    <source>
        <dbReference type="ARBA" id="ARBA00023944"/>
    </source>
</evidence>
<evidence type="ECO:0000256" key="2">
    <source>
        <dbReference type="ARBA" id="ARBA00007255"/>
    </source>
</evidence>
<proteinExistence type="inferred from homology"/>
<keyword evidence="5 11" id="KW-0999">Mitochondrion inner membrane</keyword>
<evidence type="ECO:0000256" key="9">
    <source>
        <dbReference type="ARBA" id="ARBA00023239"/>
    </source>
</evidence>
<evidence type="ECO:0000256" key="5">
    <source>
        <dbReference type="ARBA" id="ARBA00022792"/>
    </source>
</evidence>
<dbReference type="GO" id="GO:0004408">
    <property type="term" value="F:holocytochrome-c synthase activity"/>
    <property type="evidence" value="ECO:0007669"/>
    <property type="project" value="UniProtKB-EC"/>
</dbReference>
<comment type="function">
    <text evidence="11">Lyase that catalyzes the covalent linking of the heme group to the cytochrome C apoprotein to produce the mature functional cytochrome.</text>
</comment>
<comment type="subcellular location">
    <subcellularLocation>
        <location evidence="1 11">Mitochondrion inner membrane</location>
    </subcellularLocation>
</comment>
<dbReference type="Pfam" id="PF01265">
    <property type="entry name" value="Cyto_heme_lyase"/>
    <property type="match status" value="1"/>
</dbReference>
<keyword evidence="3 11" id="KW-0349">Heme</keyword>
<dbReference type="EC" id="4.4.1.17" evidence="11"/>
<reference evidence="12" key="2">
    <citation type="submission" date="2020-06" db="EMBL/GenBank/DDBJ databases">
        <authorList>
            <person name="Sheffer M."/>
        </authorList>
    </citation>
    <scope>NUCLEOTIDE SEQUENCE</scope>
</reference>
<keyword evidence="6 11" id="KW-0408">Iron</keyword>